<dbReference type="EMBL" id="JAOQJE010000006">
    <property type="protein sequence ID" value="MCU6789089.1"/>
    <property type="molecule type" value="Genomic_DNA"/>
</dbReference>
<name>A0ABT2U394_9FIRM</name>
<organism evidence="1 2">
    <name type="scientific">Agathobaculum ammoniilyticum</name>
    <dbReference type="NCBI Taxonomy" id="2981778"/>
    <lineage>
        <taxon>Bacteria</taxon>
        <taxon>Bacillati</taxon>
        <taxon>Bacillota</taxon>
        <taxon>Clostridia</taxon>
        <taxon>Eubacteriales</taxon>
        <taxon>Butyricicoccaceae</taxon>
        <taxon>Agathobaculum</taxon>
    </lineage>
</organism>
<keyword evidence="2" id="KW-1185">Reference proteome</keyword>
<proteinExistence type="predicted"/>
<protein>
    <submittedName>
        <fullName evidence="1">Uncharacterized protein</fullName>
    </submittedName>
</protein>
<sequence>MINQGTNHCAKAEVCPFLFDRKGTMMMKTQFVFQHRSASAPQVSPARARAGDTRKQKTGRFHLGMRAGCGQQETVPAALSVYRPHGNQEETKMMYSFRAFRTAGADVKRCWRILGRVWQHGFTHASAGWPANSRYTAHARSAAGILPVLRLPRTLGAAAYAAPAAMIAKPIYNRDRYQSLPDSLLLHA</sequence>
<evidence type="ECO:0000313" key="1">
    <source>
        <dbReference type="EMBL" id="MCU6789089.1"/>
    </source>
</evidence>
<evidence type="ECO:0000313" key="2">
    <source>
        <dbReference type="Proteomes" id="UP001652397"/>
    </source>
</evidence>
<comment type="caution">
    <text evidence="1">The sequence shown here is derived from an EMBL/GenBank/DDBJ whole genome shotgun (WGS) entry which is preliminary data.</text>
</comment>
<gene>
    <name evidence="1" type="ORF">OCV66_08280</name>
</gene>
<accession>A0ABT2U394</accession>
<dbReference type="Proteomes" id="UP001652397">
    <property type="component" value="Unassembled WGS sequence"/>
</dbReference>
<reference evidence="1 2" key="1">
    <citation type="journal article" date="2021" name="ISME Commun">
        <title>Automated analysis of genomic sequences facilitates high-throughput and comprehensive description of bacteria.</title>
        <authorList>
            <person name="Hitch T.C.A."/>
        </authorList>
    </citation>
    <scope>NUCLEOTIDE SEQUENCE [LARGE SCALE GENOMIC DNA]</scope>
    <source>
        <strain evidence="1 2">Sanger_34</strain>
    </source>
</reference>